<feature type="transmembrane region" description="Helical" evidence="1">
    <location>
        <begin position="26"/>
        <end position="48"/>
    </location>
</feature>
<feature type="transmembrane region" description="Helical" evidence="1">
    <location>
        <begin position="280"/>
        <end position="300"/>
    </location>
</feature>
<sequence>MQTAAISTSVNESVLESILSAWQRRAGFITTLGFTLFSLLLLYMAWLNHSQAVWTAEVGWGYWFGIVGGSMMLLLLLYPMRKRLHFMSKWLTVKFWFRLHMVFGVLGPVLIMMHSSYHIGSLNGQVALYSMLFVAISGLFGRYFYTRIHYGLYGKKATFASLHADSLVLTKKLGRLFELNPKAKELMKQYEKDVMNTPTGPIASAKHWVKMRYTSAVLYPKVMRSLNKKLLAVGYKKGWSKSKVLRNQLRIRKMLLSHRSILRQILELHFYERLFGIWHLLHMPLFIMMVITGFVHVYAVHAY</sequence>
<dbReference type="RefSeq" id="WP_069005991.1">
    <property type="nucleotide sequence ID" value="NZ_LVJX01000011.1"/>
</dbReference>
<reference evidence="2 3" key="1">
    <citation type="submission" date="2016-03" db="EMBL/GenBank/DDBJ databases">
        <title>Chemosynthetic sulphur-oxidizing symbionts of marine invertebrate animals are capable of nitrogen fixation.</title>
        <authorList>
            <person name="Petersen J.M."/>
            <person name="Kemper A."/>
            <person name="Gruber-Vodicka H."/>
            <person name="Cardini U."/>
            <person name="Geest Mvander."/>
            <person name="Kleiner M."/>
            <person name="Bulgheresi S."/>
            <person name="Fussmann M."/>
            <person name="Herbold C."/>
            <person name="Seah B.K.B."/>
            <person name="Antony C.Paul."/>
            <person name="Liu D."/>
            <person name="Belitz A."/>
            <person name="Weber M."/>
        </authorList>
    </citation>
    <scope>NUCLEOTIDE SEQUENCE [LARGE SCALE GENOMIC DNA]</scope>
    <source>
        <strain evidence="2">G_D</strain>
    </source>
</reference>
<dbReference type="EMBL" id="LVJZ01000003">
    <property type="protein sequence ID" value="ODB98049.1"/>
    <property type="molecule type" value="Genomic_DNA"/>
</dbReference>
<gene>
    <name evidence="2" type="ORF">A3196_15555</name>
</gene>
<dbReference type="OrthoDB" id="6401090at2"/>
<feature type="transmembrane region" description="Helical" evidence="1">
    <location>
        <begin position="99"/>
        <end position="120"/>
    </location>
</feature>
<protein>
    <submittedName>
        <fullName evidence="2">Uncharacterized protein</fullName>
    </submittedName>
</protein>
<evidence type="ECO:0000313" key="3">
    <source>
        <dbReference type="Proteomes" id="UP000094849"/>
    </source>
</evidence>
<feature type="transmembrane region" description="Helical" evidence="1">
    <location>
        <begin position="60"/>
        <end position="78"/>
    </location>
</feature>
<keyword evidence="1" id="KW-0472">Membrane</keyword>
<dbReference type="Proteomes" id="UP000094849">
    <property type="component" value="Unassembled WGS sequence"/>
</dbReference>
<name>A0A1E2UTG2_9GAMM</name>
<accession>A0A1E2UTG2</accession>
<feature type="transmembrane region" description="Helical" evidence="1">
    <location>
        <begin position="126"/>
        <end position="145"/>
    </location>
</feature>
<keyword evidence="3" id="KW-1185">Reference proteome</keyword>
<dbReference type="AlphaFoldDB" id="A0A1E2UTG2"/>
<dbReference type="STRING" id="1818881.A3196_15555"/>
<evidence type="ECO:0000256" key="1">
    <source>
        <dbReference type="SAM" id="Phobius"/>
    </source>
</evidence>
<comment type="caution">
    <text evidence="2">The sequence shown here is derived from an EMBL/GenBank/DDBJ whole genome shotgun (WGS) entry which is preliminary data.</text>
</comment>
<proteinExistence type="predicted"/>
<keyword evidence="1" id="KW-1133">Transmembrane helix</keyword>
<keyword evidence="1" id="KW-0812">Transmembrane</keyword>
<evidence type="ECO:0000313" key="2">
    <source>
        <dbReference type="EMBL" id="ODB98049.1"/>
    </source>
</evidence>
<organism evidence="2 3">
    <name type="scientific">Candidatus Thiodiazotropha endoloripes</name>
    <dbReference type="NCBI Taxonomy" id="1818881"/>
    <lineage>
        <taxon>Bacteria</taxon>
        <taxon>Pseudomonadati</taxon>
        <taxon>Pseudomonadota</taxon>
        <taxon>Gammaproteobacteria</taxon>
        <taxon>Chromatiales</taxon>
        <taxon>Sedimenticolaceae</taxon>
        <taxon>Candidatus Thiodiazotropha</taxon>
    </lineage>
</organism>